<dbReference type="SUPFAM" id="SSF46785">
    <property type="entry name" value="Winged helix' DNA-binding domain"/>
    <property type="match status" value="1"/>
</dbReference>
<dbReference type="PANTHER" id="PTHR46577">
    <property type="entry name" value="HTH-TYPE TRANSCRIPTIONAL REGULATORY PROTEIN GABR"/>
    <property type="match status" value="1"/>
</dbReference>
<dbReference type="Gene3D" id="3.90.1150.10">
    <property type="entry name" value="Aspartate Aminotransferase, domain 1"/>
    <property type="match status" value="1"/>
</dbReference>
<dbReference type="PANTHER" id="PTHR46577:SF1">
    <property type="entry name" value="HTH-TYPE TRANSCRIPTIONAL REGULATORY PROTEIN GABR"/>
    <property type="match status" value="1"/>
</dbReference>
<name>A0AA45KGQ1_9LACT</name>
<dbReference type="EMBL" id="CP070872">
    <property type="protein sequence ID" value="QSE76711.1"/>
    <property type="molecule type" value="Genomic_DNA"/>
</dbReference>
<sequence>MPINLYEEFPLTWQPNRDLLKKTIYKSLIKILQADILSNNIEQNTKLPSQRDLADFLDINFTTVGHAYKYGIKKGILYSKVGDGTYISPNAYKIPLLSMYDLKKDIVDFGLVDSFGECDTLLMPAIRKLCDHTKLETLLKYRNLEVHDKHLNIAVDWLKTQGVITTSINQVAIINGVQNGLVAVLSTLFKAGDRIVTDRYTYANFLEIARLLQIEVIPIEYDEQGMIPEALEIECIKKKIKGIFLMPSCNNPIGFQITENRRKQLANVIEKENLYVIEDDIFSFMVTYQQGKALPTFQSLLPNHTIYLTSTTKFISSGIRVGFMVFPENLKFKIERALLGTGARASRVETELVCQILSSPVANQIIEKKYQLLKNANEIFDNVFSSMEFKKPESFFPFFRTIPIKGFYKDNQNIIESYTLSLGFRIYHSERFSPQSQSDPFIRISLTSNDLPTLSKGLKRIETERNRINKILKESGKEALQSGIKEI</sequence>
<evidence type="ECO:0000256" key="2">
    <source>
        <dbReference type="ARBA" id="ARBA00022576"/>
    </source>
</evidence>
<dbReference type="Pfam" id="PF00392">
    <property type="entry name" value="GntR"/>
    <property type="match status" value="1"/>
</dbReference>
<dbReference type="SUPFAM" id="SSF53383">
    <property type="entry name" value="PLP-dependent transferases"/>
    <property type="match status" value="1"/>
</dbReference>
<comment type="similarity">
    <text evidence="1">In the C-terminal section; belongs to the class-I pyridoxal-phosphate-dependent aminotransferase family.</text>
</comment>
<keyword evidence="6" id="KW-0804">Transcription</keyword>
<feature type="domain" description="HTH gntR-type" evidence="7">
    <location>
        <begin position="22"/>
        <end position="90"/>
    </location>
</feature>
<evidence type="ECO:0000256" key="5">
    <source>
        <dbReference type="ARBA" id="ARBA00023125"/>
    </source>
</evidence>
<dbReference type="GO" id="GO:0003700">
    <property type="term" value="F:DNA-binding transcription factor activity"/>
    <property type="evidence" value="ECO:0007669"/>
    <property type="project" value="InterPro"/>
</dbReference>
<dbReference type="Pfam" id="PF00155">
    <property type="entry name" value="Aminotran_1_2"/>
    <property type="match status" value="1"/>
</dbReference>
<keyword evidence="9" id="KW-1185">Reference proteome</keyword>
<evidence type="ECO:0000256" key="6">
    <source>
        <dbReference type="ARBA" id="ARBA00023163"/>
    </source>
</evidence>
<organism evidence="8 9">
    <name type="scientific">Lactococcus taiwanensis</name>
    <dbReference type="NCBI Taxonomy" id="1151742"/>
    <lineage>
        <taxon>Bacteria</taxon>
        <taxon>Bacillati</taxon>
        <taxon>Bacillota</taxon>
        <taxon>Bacilli</taxon>
        <taxon>Lactobacillales</taxon>
        <taxon>Streptococcaceae</taxon>
        <taxon>Lactococcus</taxon>
    </lineage>
</organism>
<evidence type="ECO:0000259" key="7">
    <source>
        <dbReference type="PROSITE" id="PS50949"/>
    </source>
</evidence>
<dbReference type="PROSITE" id="PS50949">
    <property type="entry name" value="HTH_GNTR"/>
    <property type="match status" value="1"/>
</dbReference>
<dbReference type="GO" id="GO:0008483">
    <property type="term" value="F:transaminase activity"/>
    <property type="evidence" value="ECO:0007669"/>
    <property type="project" value="UniProtKB-KW"/>
</dbReference>
<dbReference type="Gene3D" id="3.40.640.10">
    <property type="entry name" value="Type I PLP-dependent aspartate aminotransferase-like (Major domain)"/>
    <property type="match status" value="1"/>
</dbReference>
<dbReference type="CDD" id="cd00609">
    <property type="entry name" value="AAT_like"/>
    <property type="match status" value="1"/>
</dbReference>
<dbReference type="InterPro" id="IPR051446">
    <property type="entry name" value="HTH_trans_reg/aminotransferase"/>
</dbReference>
<dbReference type="InterPro" id="IPR015424">
    <property type="entry name" value="PyrdxlP-dep_Trfase"/>
</dbReference>
<dbReference type="AlphaFoldDB" id="A0AA45KGQ1"/>
<dbReference type="Gene3D" id="1.10.10.10">
    <property type="entry name" value="Winged helix-like DNA-binding domain superfamily/Winged helix DNA-binding domain"/>
    <property type="match status" value="1"/>
</dbReference>
<evidence type="ECO:0000256" key="3">
    <source>
        <dbReference type="ARBA" id="ARBA00022898"/>
    </source>
</evidence>
<proteinExistence type="inferred from homology"/>
<keyword evidence="4" id="KW-0805">Transcription regulation</keyword>
<dbReference type="InterPro" id="IPR036388">
    <property type="entry name" value="WH-like_DNA-bd_sf"/>
</dbReference>
<keyword evidence="2 8" id="KW-0808">Transferase</keyword>
<evidence type="ECO:0000313" key="9">
    <source>
        <dbReference type="Proteomes" id="UP000663608"/>
    </source>
</evidence>
<reference evidence="8 9" key="1">
    <citation type="submission" date="2021-02" db="EMBL/GenBank/DDBJ databases">
        <title>Complete genome sequence of Lactococcus lactis strain K_LL004.</title>
        <authorList>
            <person name="Kim H.B."/>
        </authorList>
    </citation>
    <scope>NUCLEOTIDE SEQUENCE [LARGE SCALE GENOMIC DNA]</scope>
    <source>
        <strain evidence="8 9">K_LL004</strain>
    </source>
</reference>
<dbReference type="KEGG" id="lti:JW886_09740"/>
<dbReference type="InterPro" id="IPR015421">
    <property type="entry name" value="PyrdxlP-dep_Trfase_major"/>
</dbReference>
<keyword evidence="5" id="KW-0238">DNA-binding</keyword>
<evidence type="ECO:0000313" key="8">
    <source>
        <dbReference type="EMBL" id="QSE76711.1"/>
    </source>
</evidence>
<dbReference type="InterPro" id="IPR004839">
    <property type="entry name" value="Aminotransferase_I/II_large"/>
</dbReference>
<accession>A0AA45KGQ1</accession>
<evidence type="ECO:0000256" key="1">
    <source>
        <dbReference type="ARBA" id="ARBA00005384"/>
    </source>
</evidence>
<protein>
    <submittedName>
        <fullName evidence="8">PLP-dependent aminotransferase family protein</fullName>
    </submittedName>
</protein>
<dbReference type="InterPro" id="IPR000524">
    <property type="entry name" value="Tscrpt_reg_HTH_GntR"/>
</dbReference>
<gene>
    <name evidence="8" type="ORF">JW886_09740</name>
</gene>
<dbReference type="Proteomes" id="UP000663608">
    <property type="component" value="Chromosome"/>
</dbReference>
<dbReference type="RefSeq" id="WP_205871995.1">
    <property type="nucleotide sequence ID" value="NZ_CP070872.1"/>
</dbReference>
<dbReference type="InterPro" id="IPR015422">
    <property type="entry name" value="PyrdxlP-dep_Trfase_small"/>
</dbReference>
<dbReference type="InterPro" id="IPR036390">
    <property type="entry name" value="WH_DNA-bd_sf"/>
</dbReference>
<evidence type="ECO:0000256" key="4">
    <source>
        <dbReference type="ARBA" id="ARBA00023015"/>
    </source>
</evidence>
<keyword evidence="2 8" id="KW-0032">Aminotransferase</keyword>
<dbReference type="GO" id="GO:0030170">
    <property type="term" value="F:pyridoxal phosphate binding"/>
    <property type="evidence" value="ECO:0007669"/>
    <property type="project" value="InterPro"/>
</dbReference>
<keyword evidence="3" id="KW-0663">Pyridoxal phosphate</keyword>
<dbReference type="GO" id="GO:0003677">
    <property type="term" value="F:DNA binding"/>
    <property type="evidence" value="ECO:0007669"/>
    <property type="project" value="UniProtKB-KW"/>
</dbReference>
<dbReference type="SMART" id="SM00345">
    <property type="entry name" value="HTH_GNTR"/>
    <property type="match status" value="1"/>
</dbReference>